<feature type="modified residue" description="N6-(pyridoxal phosphate)lysine" evidence="5">
    <location>
        <position position="261"/>
    </location>
</feature>
<reference evidence="8 10" key="2">
    <citation type="submission" date="2019-06" db="EMBL/GenBank/DDBJ databases">
        <title>Draft genome sequences of 15 bacterial species constituting the stable defined intestinal microbiota of the GM15 gnotobiotic mouse model.</title>
        <authorList>
            <person name="Elie C."/>
            <person name="Mathieu A."/>
            <person name="Saliou A."/>
            <person name="Darnaud M."/>
            <person name="Leulier F."/>
            <person name="Tamellini A."/>
        </authorList>
    </citation>
    <scope>NUCLEOTIDE SEQUENCE [LARGE SCALE GENOMIC DNA]</scope>
    <source>
        <strain evidence="8 10">JM4-15</strain>
    </source>
</reference>
<dbReference type="EMBL" id="QXWZ01000054">
    <property type="protein sequence ID" value="NBI80410.1"/>
    <property type="molecule type" value="Genomic_DNA"/>
</dbReference>
<keyword evidence="3 5" id="KW-0663">Pyridoxal phosphate</keyword>
<dbReference type="RefSeq" id="WP_160211080.1">
    <property type="nucleotide sequence ID" value="NZ_CAMUSJ010000079.1"/>
</dbReference>
<evidence type="ECO:0000256" key="4">
    <source>
        <dbReference type="ARBA" id="ARBA00023239"/>
    </source>
</evidence>
<name>A0A845RJZ9_9FIRM</name>
<proteinExistence type="inferred from homology"/>
<protein>
    <submittedName>
        <fullName evidence="7">Aminotransferase class I/II-fold pyridoxal phosphate-dependent enzyme</fullName>
    </submittedName>
    <submittedName>
        <fullName evidence="8">Tryptophanase</fullName>
    </submittedName>
</protein>
<feature type="domain" description="Aromatic amino acid beta-eliminating lyase/threonine aldolase" evidence="6">
    <location>
        <begin position="49"/>
        <end position="425"/>
    </location>
</feature>
<dbReference type="GO" id="GO:0008483">
    <property type="term" value="F:transaminase activity"/>
    <property type="evidence" value="ECO:0007669"/>
    <property type="project" value="UniProtKB-KW"/>
</dbReference>
<dbReference type="InterPro" id="IPR015421">
    <property type="entry name" value="PyrdxlP-dep_Trfase_major"/>
</dbReference>
<evidence type="ECO:0000256" key="5">
    <source>
        <dbReference type="PIRSR" id="PIRSR611166-50"/>
    </source>
</evidence>
<evidence type="ECO:0000256" key="3">
    <source>
        <dbReference type="ARBA" id="ARBA00022898"/>
    </source>
</evidence>
<dbReference type="AlphaFoldDB" id="A0A845RJZ9"/>
<dbReference type="InterPro" id="IPR001597">
    <property type="entry name" value="ArAA_b-elim_lyase/Thr_aldolase"/>
</dbReference>
<dbReference type="EMBL" id="VIQT01000021">
    <property type="protein sequence ID" value="NDO40383.1"/>
    <property type="molecule type" value="Genomic_DNA"/>
</dbReference>
<evidence type="ECO:0000313" key="9">
    <source>
        <dbReference type="Proteomes" id="UP000446348"/>
    </source>
</evidence>
<comment type="cofactor">
    <cofactor evidence="1 5">
        <name>pyridoxal 5'-phosphate</name>
        <dbReference type="ChEBI" id="CHEBI:597326"/>
    </cofactor>
</comment>
<evidence type="ECO:0000313" key="10">
    <source>
        <dbReference type="Proteomes" id="UP000462501"/>
    </source>
</evidence>
<dbReference type="Gene3D" id="3.40.640.10">
    <property type="entry name" value="Type I PLP-dependent aspartate aminotransferase-like (Major domain)"/>
    <property type="match status" value="1"/>
</dbReference>
<accession>A0A845RJZ9</accession>
<dbReference type="Proteomes" id="UP000462501">
    <property type="component" value="Unassembled WGS sequence"/>
</dbReference>
<comment type="caution">
    <text evidence="7">The sequence shown here is derived from an EMBL/GenBank/DDBJ whole genome shotgun (WGS) entry which is preliminary data.</text>
</comment>
<evidence type="ECO:0000313" key="7">
    <source>
        <dbReference type="EMBL" id="NBI80410.1"/>
    </source>
</evidence>
<comment type="similarity">
    <text evidence="2">Belongs to the beta-eliminating lyase family.</text>
</comment>
<dbReference type="NCBIfam" id="NF009709">
    <property type="entry name" value="PRK13238.1"/>
    <property type="match status" value="1"/>
</dbReference>
<dbReference type="PIRSF" id="PIRSF001386">
    <property type="entry name" value="Trpase"/>
    <property type="match status" value="1"/>
</dbReference>
<dbReference type="InterPro" id="IPR015422">
    <property type="entry name" value="PyrdxlP-dep_Trfase_small"/>
</dbReference>
<dbReference type="InterPro" id="IPR015424">
    <property type="entry name" value="PyrdxlP-dep_Trfase"/>
</dbReference>
<organism evidence="7 9">
    <name type="scientific">Anaerotruncus colihominis</name>
    <dbReference type="NCBI Taxonomy" id="169435"/>
    <lineage>
        <taxon>Bacteria</taxon>
        <taxon>Bacillati</taxon>
        <taxon>Bacillota</taxon>
        <taxon>Clostridia</taxon>
        <taxon>Eubacteriales</taxon>
        <taxon>Oscillospiraceae</taxon>
        <taxon>Anaerotruncus</taxon>
    </lineage>
</organism>
<dbReference type="GO" id="GO:0009072">
    <property type="term" value="P:aromatic amino acid metabolic process"/>
    <property type="evidence" value="ECO:0007669"/>
    <property type="project" value="InterPro"/>
</dbReference>
<dbReference type="OrthoDB" id="9764079at2"/>
<dbReference type="InterPro" id="IPR011166">
    <property type="entry name" value="Beta-eliminating_lyase"/>
</dbReference>
<keyword evidence="7" id="KW-0808">Transferase</keyword>
<keyword evidence="4" id="KW-0456">Lyase</keyword>
<dbReference type="Proteomes" id="UP000446348">
    <property type="component" value="Unassembled WGS sequence"/>
</dbReference>
<gene>
    <name evidence="7" type="ORF">D3Z39_16435</name>
    <name evidence="8" type="ORF">FMM72_14305</name>
</gene>
<evidence type="ECO:0000256" key="1">
    <source>
        <dbReference type="ARBA" id="ARBA00001933"/>
    </source>
</evidence>
<evidence type="ECO:0000313" key="8">
    <source>
        <dbReference type="EMBL" id="NDO40383.1"/>
    </source>
</evidence>
<sequence length="463" mass="51575">MEPNFQHAEPFRIKVVEPIKKSTRAERIEALKRAQYNAFRLKAEDVYIDCLTDSGTSAMSSEQWSAMMLGDESYAGCKSFYKLEASARDVFGMPHVQPTHQGRAADYIMAQYYAKPGKFALGNMHFDTFHGNAELIGAIAQDCVIDAGLDASSAAEPFKGNIDISKMQKIVDEHGKDSVSVIIVTVTCNNNGGQPVSMANIRAVSEFAKKYGIPVVLDSARLAENAYFIKTREPGYENKPIKEITREMFSYCETATMSSKKDGLVNIGGLIVTRNDEFFTYANQMAIVHEGFITYGGMSGRDMEGLAVGLQEACTESYLEYRINQVKYLGDRLKEKGIPIVEPTGGHGVYVDGRRFFPHIPQHEFPSQRLVVALFEEAGIRAVEMGACAFGSKDPVTGEPIWPSLETMRICVSRRVYTNSHLDCIVDALDYIYQHRDSYKGMKLVYEGPILALRHFTAGFELL</sequence>
<evidence type="ECO:0000259" key="6">
    <source>
        <dbReference type="Pfam" id="PF01212"/>
    </source>
</evidence>
<dbReference type="PANTHER" id="PTHR32325">
    <property type="entry name" value="BETA-ELIMINATING LYASE-LIKE PROTEIN-RELATED"/>
    <property type="match status" value="1"/>
</dbReference>
<dbReference type="PANTHER" id="PTHR32325:SF4">
    <property type="entry name" value="TRYPTOPHANASE"/>
    <property type="match status" value="1"/>
</dbReference>
<evidence type="ECO:0000256" key="2">
    <source>
        <dbReference type="ARBA" id="ARBA00009721"/>
    </source>
</evidence>
<dbReference type="Pfam" id="PF01212">
    <property type="entry name" value="Beta_elim_lyase"/>
    <property type="match status" value="1"/>
</dbReference>
<dbReference type="GO" id="GO:0016830">
    <property type="term" value="F:carbon-carbon lyase activity"/>
    <property type="evidence" value="ECO:0007669"/>
    <property type="project" value="InterPro"/>
</dbReference>
<dbReference type="SUPFAM" id="SSF53383">
    <property type="entry name" value="PLP-dependent transferases"/>
    <property type="match status" value="1"/>
</dbReference>
<reference evidence="7 9" key="1">
    <citation type="submission" date="2018-08" db="EMBL/GenBank/DDBJ databases">
        <title>Murine metabolic-syndrome-specific gut microbial biobank.</title>
        <authorList>
            <person name="Liu C."/>
        </authorList>
    </citation>
    <scope>NUCLEOTIDE SEQUENCE [LARGE SCALE GENOMIC DNA]</scope>
    <source>
        <strain evidence="7 9">X69</strain>
    </source>
</reference>
<keyword evidence="7" id="KW-0032">Aminotransferase</keyword>
<dbReference type="Gene3D" id="3.90.1150.10">
    <property type="entry name" value="Aspartate Aminotransferase, domain 1"/>
    <property type="match status" value="1"/>
</dbReference>